<evidence type="ECO:0000313" key="5">
    <source>
        <dbReference type="Proteomes" id="UP000440578"/>
    </source>
</evidence>
<dbReference type="InterPro" id="IPR050333">
    <property type="entry name" value="SLRP"/>
</dbReference>
<dbReference type="InterPro" id="IPR003591">
    <property type="entry name" value="Leu-rich_rpt_typical-subtyp"/>
</dbReference>
<reference evidence="4 5" key="1">
    <citation type="submission" date="2019-07" db="EMBL/GenBank/DDBJ databases">
        <title>Draft genome assembly of a fouling barnacle, Amphibalanus amphitrite (Darwin, 1854): The first reference genome for Thecostraca.</title>
        <authorList>
            <person name="Kim W."/>
        </authorList>
    </citation>
    <scope>NUCLEOTIDE SEQUENCE [LARGE SCALE GENOMIC DNA]</scope>
    <source>
        <strain evidence="4">SNU_AA5</strain>
        <tissue evidence="4">Soma without cirri and trophi</tissue>
    </source>
</reference>
<dbReference type="SMART" id="SM00368">
    <property type="entry name" value="LRR_RI"/>
    <property type="match status" value="3"/>
</dbReference>
<dbReference type="SUPFAM" id="SSF52058">
    <property type="entry name" value="L domain-like"/>
    <property type="match status" value="2"/>
</dbReference>
<dbReference type="Pfam" id="PF13855">
    <property type="entry name" value="LRR_8"/>
    <property type="match status" value="3"/>
</dbReference>
<accession>A0A6A4W2D1</accession>
<keyword evidence="5" id="KW-1185">Reference proteome</keyword>
<feature type="chain" id="PRO_5025402722" evidence="3">
    <location>
        <begin position="20"/>
        <end position="662"/>
    </location>
</feature>
<evidence type="ECO:0000256" key="3">
    <source>
        <dbReference type="SAM" id="SignalP"/>
    </source>
</evidence>
<keyword evidence="2" id="KW-0677">Repeat</keyword>
<comment type="caution">
    <text evidence="4">The sequence shown here is derived from an EMBL/GenBank/DDBJ whole genome shotgun (WGS) entry which is preliminary data.</text>
</comment>
<dbReference type="PANTHER" id="PTHR45712:SF22">
    <property type="entry name" value="INSULIN-LIKE GROWTH FACTOR-BINDING PROTEIN COMPLEX ACID LABILE SUBUNIT"/>
    <property type="match status" value="1"/>
</dbReference>
<dbReference type="PANTHER" id="PTHR45712">
    <property type="entry name" value="AGAP008170-PA"/>
    <property type="match status" value="1"/>
</dbReference>
<feature type="signal peptide" evidence="3">
    <location>
        <begin position="1"/>
        <end position="19"/>
    </location>
</feature>
<dbReference type="AlphaFoldDB" id="A0A6A4W2D1"/>
<name>A0A6A4W2D1_AMPAM</name>
<dbReference type="Gene3D" id="3.80.10.10">
    <property type="entry name" value="Ribonuclease Inhibitor"/>
    <property type="match status" value="4"/>
</dbReference>
<evidence type="ECO:0000313" key="4">
    <source>
        <dbReference type="EMBL" id="KAF0300595.1"/>
    </source>
</evidence>
<evidence type="ECO:0000256" key="2">
    <source>
        <dbReference type="ARBA" id="ARBA00022737"/>
    </source>
</evidence>
<dbReference type="InterPro" id="IPR032675">
    <property type="entry name" value="LRR_dom_sf"/>
</dbReference>
<keyword evidence="1" id="KW-0433">Leucine-rich repeat</keyword>
<dbReference type="Proteomes" id="UP000440578">
    <property type="component" value="Unassembled WGS sequence"/>
</dbReference>
<evidence type="ECO:0000256" key="1">
    <source>
        <dbReference type="ARBA" id="ARBA00022614"/>
    </source>
</evidence>
<keyword evidence="3" id="KW-0732">Signal</keyword>
<gene>
    <name evidence="4" type="primary">atk_3</name>
    <name evidence="4" type="ORF">FJT64_026922</name>
</gene>
<sequence>MQVVLCLCVLLGLLRWLDALPTTGCARASFGPGAISEIRCVGDRWSPASEEVDCAVKEEDGLVHRTRLRLSGWGGPLGAQLLGDKPRPVKQLELSGTALSSLPEALFAGLGSAQLLRLDDNRLSAVPEAALATLPRLQTLTMNGNRIGRLARGRLGAAPCLRHLSLAANGLRQLEQGALPAGLRHLSLTDNQLHTLNGTVSSPDCSVCRSQLTSLRWLFVSNNQLASLRGQLPEGGQLTSLMAYDNRLESVDGLQEVTGLDRLSLGSNRLRSIGHLRLHRLSRLDVSRNLIDQVGQRGSRVSRNLIDQVGQRGSRGDLLELPDVSRNLIDQVGQRGSRGDLLELPDVSRNLIDQVGQRGSRGDLLELLDVSRNLIDQVGQRGSRTDLLELHVSRNLIDQLSVDQLQGLPALKELNLDGNQLRQLGPILTVLPALTKLNLSHNQLSSVAELAPDRHQSRVFSHSLRELFAVGNRITSVGQLNLPKLVKLNLSNNQLVELSAANFAGLPSLEVLALSGNRLQRIGQLLEALPALVSADLSDNSLTSVTPLSPREQLPHESKPRLLHLQTLLLNNNRLQQLDVSLHRLPALCVLDVRNNTVIRLRWHSHPDWRCSLQHRKLRATGNPVHCGDQEVRHSLRQAAINFTVDLPLCGGVSAAAPVGSG</sequence>
<dbReference type="PROSITE" id="PS51450">
    <property type="entry name" value="LRR"/>
    <property type="match status" value="4"/>
</dbReference>
<protein>
    <submittedName>
        <fullName evidence="4">Protein artichoke</fullName>
    </submittedName>
</protein>
<dbReference type="InterPro" id="IPR001611">
    <property type="entry name" value="Leu-rich_rpt"/>
</dbReference>
<dbReference type="PRINTS" id="PR00019">
    <property type="entry name" value="LEURICHRPT"/>
</dbReference>
<proteinExistence type="predicted"/>
<dbReference type="OrthoDB" id="442066at2759"/>
<dbReference type="SMART" id="SM00369">
    <property type="entry name" value="LRR_TYP"/>
    <property type="match status" value="14"/>
</dbReference>
<dbReference type="SMART" id="SM00364">
    <property type="entry name" value="LRR_BAC"/>
    <property type="match status" value="6"/>
</dbReference>
<dbReference type="EMBL" id="VIIS01001250">
    <property type="protein sequence ID" value="KAF0300595.1"/>
    <property type="molecule type" value="Genomic_DNA"/>
</dbReference>
<organism evidence="4 5">
    <name type="scientific">Amphibalanus amphitrite</name>
    <name type="common">Striped barnacle</name>
    <name type="synonym">Balanus amphitrite</name>
    <dbReference type="NCBI Taxonomy" id="1232801"/>
    <lineage>
        <taxon>Eukaryota</taxon>
        <taxon>Metazoa</taxon>
        <taxon>Ecdysozoa</taxon>
        <taxon>Arthropoda</taxon>
        <taxon>Crustacea</taxon>
        <taxon>Multicrustacea</taxon>
        <taxon>Cirripedia</taxon>
        <taxon>Thoracica</taxon>
        <taxon>Thoracicalcarea</taxon>
        <taxon>Balanomorpha</taxon>
        <taxon>Balanoidea</taxon>
        <taxon>Balanidae</taxon>
        <taxon>Amphibalaninae</taxon>
        <taxon>Amphibalanus</taxon>
    </lineage>
</organism>